<keyword evidence="4 7" id="KW-0256">Endoplasmic reticulum</keyword>
<dbReference type="OrthoDB" id="433124at2759"/>
<evidence type="ECO:0000256" key="7">
    <source>
        <dbReference type="PIRNR" id="PIRNR031032"/>
    </source>
</evidence>
<dbReference type="STRING" id="1262450.S3C426"/>
<sequence>MAFTENTRDRVWLLWFCIQVPVIFCVDAVDKYPAWLCGNEGSPLHFLHTFRKWYVTTYKDPLVDWTPATAVAVGAGGSWIELFMWIEVLFALPVVLWSLAHFARGKKTTGALELLLAVYAFEVAFTTAVCINDISYWSPEVYSEAQKNVFRYQLMGPWFAIPTLMFVDMYTRILARFTTTDGIKKTQ</sequence>
<keyword evidence="10" id="KW-1185">Reference proteome</keyword>
<feature type="domain" description="EXPERA" evidence="8">
    <location>
        <begin position="8"/>
        <end position="166"/>
    </location>
</feature>
<dbReference type="Pfam" id="PF05241">
    <property type="entry name" value="EBP"/>
    <property type="match status" value="1"/>
</dbReference>
<dbReference type="PIRSF" id="PIRSF031032">
    <property type="entry name" value="TMP_97_prd"/>
    <property type="match status" value="1"/>
</dbReference>
<keyword evidence="5 7" id="KW-1133">Transmembrane helix</keyword>
<comment type="similarity">
    <text evidence="2">Belongs to the TMEM97/sigma-2 receptor family.</text>
</comment>
<comment type="subcellular location">
    <subcellularLocation>
        <location evidence="1">Endoplasmic reticulum membrane</location>
        <topology evidence="1">Multi-pass membrane protein</topology>
    </subcellularLocation>
</comment>
<dbReference type="InterPro" id="IPR016964">
    <property type="entry name" value="Sigma2_recept"/>
</dbReference>
<protein>
    <recommendedName>
        <fullName evidence="7">Efficient mitochondria targeting-associated protein 19</fullName>
    </recommendedName>
</protein>
<feature type="transmembrane region" description="Helical" evidence="7">
    <location>
        <begin position="157"/>
        <end position="175"/>
    </location>
</feature>
<proteinExistence type="inferred from homology"/>
<gene>
    <name evidence="9" type="ORF">F503_02684</name>
</gene>
<dbReference type="GO" id="GO:0005789">
    <property type="term" value="C:endoplasmic reticulum membrane"/>
    <property type="evidence" value="ECO:0007669"/>
    <property type="project" value="UniProtKB-SubCell"/>
</dbReference>
<dbReference type="AlphaFoldDB" id="S3C426"/>
<keyword evidence="3 7" id="KW-0812">Transmembrane</keyword>
<evidence type="ECO:0000256" key="2">
    <source>
        <dbReference type="ARBA" id="ARBA00009096"/>
    </source>
</evidence>
<dbReference type="EMBL" id="KE148153">
    <property type="protein sequence ID" value="EPE06556.1"/>
    <property type="molecule type" value="Genomic_DNA"/>
</dbReference>
<dbReference type="VEuPathDB" id="FungiDB:F503_02684"/>
<evidence type="ECO:0000313" key="10">
    <source>
        <dbReference type="Proteomes" id="UP000016923"/>
    </source>
</evidence>
<dbReference type="PANTHER" id="PTHR31204">
    <property type="entry name" value="SIGMA INTRACELLULAR RECEPTOR 2"/>
    <property type="match status" value="1"/>
</dbReference>
<accession>S3C426</accession>
<keyword evidence="6 7" id="KW-0472">Membrane</keyword>
<evidence type="ECO:0000256" key="6">
    <source>
        <dbReference type="ARBA" id="ARBA00023136"/>
    </source>
</evidence>
<dbReference type="PANTHER" id="PTHR31204:SF1">
    <property type="entry name" value="SIGMA INTRACELLULAR RECEPTOR 2"/>
    <property type="match status" value="1"/>
</dbReference>
<dbReference type="PROSITE" id="PS51751">
    <property type="entry name" value="EXPERA"/>
    <property type="match status" value="1"/>
</dbReference>
<feature type="transmembrane region" description="Helical" evidence="7">
    <location>
        <begin position="82"/>
        <end position="102"/>
    </location>
</feature>
<dbReference type="HOGENOM" id="CLU_086812_2_0_1"/>
<name>S3C426_OPHP1</name>
<evidence type="ECO:0000256" key="1">
    <source>
        <dbReference type="ARBA" id="ARBA00004477"/>
    </source>
</evidence>
<evidence type="ECO:0000256" key="4">
    <source>
        <dbReference type="ARBA" id="ARBA00022824"/>
    </source>
</evidence>
<feature type="transmembrane region" description="Helical" evidence="7">
    <location>
        <begin position="114"/>
        <end position="137"/>
    </location>
</feature>
<evidence type="ECO:0000259" key="8">
    <source>
        <dbReference type="PROSITE" id="PS51751"/>
    </source>
</evidence>
<evidence type="ECO:0000313" key="9">
    <source>
        <dbReference type="EMBL" id="EPE06556.1"/>
    </source>
</evidence>
<evidence type="ECO:0000256" key="3">
    <source>
        <dbReference type="ARBA" id="ARBA00022692"/>
    </source>
</evidence>
<organism evidence="9 10">
    <name type="scientific">Ophiostoma piceae (strain UAMH 11346)</name>
    <name type="common">Sap stain fungus</name>
    <dbReference type="NCBI Taxonomy" id="1262450"/>
    <lineage>
        <taxon>Eukaryota</taxon>
        <taxon>Fungi</taxon>
        <taxon>Dikarya</taxon>
        <taxon>Ascomycota</taxon>
        <taxon>Pezizomycotina</taxon>
        <taxon>Sordariomycetes</taxon>
        <taxon>Sordariomycetidae</taxon>
        <taxon>Ophiostomatales</taxon>
        <taxon>Ophiostomataceae</taxon>
        <taxon>Ophiostoma</taxon>
    </lineage>
</organism>
<dbReference type="InterPro" id="IPR051987">
    <property type="entry name" value="Sigma-2_receptor-like"/>
</dbReference>
<reference evidence="9 10" key="1">
    <citation type="journal article" date="2013" name="BMC Genomics">
        <title>The genome and transcriptome of the pine saprophyte Ophiostoma piceae, and a comparison with the bark beetle-associated pine pathogen Grosmannia clavigera.</title>
        <authorList>
            <person name="Haridas S."/>
            <person name="Wang Y."/>
            <person name="Lim L."/>
            <person name="Massoumi Alamouti S."/>
            <person name="Jackman S."/>
            <person name="Docking R."/>
            <person name="Robertson G."/>
            <person name="Birol I."/>
            <person name="Bohlmann J."/>
            <person name="Breuil C."/>
        </authorList>
    </citation>
    <scope>NUCLEOTIDE SEQUENCE [LARGE SCALE GENOMIC DNA]</scope>
    <source>
        <strain evidence="9 10">UAMH 11346</strain>
    </source>
</reference>
<dbReference type="Proteomes" id="UP000016923">
    <property type="component" value="Unassembled WGS sequence"/>
</dbReference>
<feature type="transmembrane region" description="Helical" evidence="7">
    <location>
        <begin position="12"/>
        <end position="29"/>
    </location>
</feature>
<evidence type="ECO:0000256" key="5">
    <source>
        <dbReference type="ARBA" id="ARBA00022989"/>
    </source>
</evidence>
<dbReference type="eggNOG" id="ENOG502S97I">
    <property type="taxonomic scope" value="Eukaryota"/>
</dbReference>
<dbReference type="OMA" id="DWLYLFI"/>
<dbReference type="InterPro" id="IPR033118">
    <property type="entry name" value="EXPERA"/>
</dbReference>